<gene>
    <name evidence="2" type="ORF">NY151_06865</name>
</gene>
<dbReference type="AlphaFoldDB" id="A0AAE9XHP9"/>
<evidence type="ECO:0000259" key="1">
    <source>
        <dbReference type="Pfam" id="PF07602"/>
    </source>
</evidence>
<protein>
    <recommendedName>
        <fullName evidence="1">DUF1565 domain-containing protein</fullName>
    </recommendedName>
</protein>
<dbReference type="SUPFAM" id="SSF54001">
    <property type="entry name" value="Cysteine proteinases"/>
    <property type="match status" value="1"/>
</dbReference>
<evidence type="ECO:0000313" key="2">
    <source>
        <dbReference type="EMBL" id="WCG02394.1"/>
    </source>
</evidence>
<dbReference type="Gene3D" id="3.90.70.10">
    <property type="entry name" value="Cysteine proteinases"/>
    <property type="match status" value="1"/>
</dbReference>
<accession>A0AAE9XHP9</accession>
<reference evidence="2" key="1">
    <citation type="submission" date="2023-01" db="EMBL/GenBank/DDBJ databases">
        <title>Phages are important unrecognized players in the ecology of the oral pathogen Porphyromonas gingivalis.</title>
        <authorList>
            <person name="Matrishin C.B."/>
            <person name="Kauffman K.M."/>
        </authorList>
    </citation>
    <scope>NUCLEOTIDE SEQUENCE</scope>
    <source>
        <strain evidence="2">ATCC 49417</strain>
    </source>
</reference>
<feature type="domain" description="DUF1565" evidence="1">
    <location>
        <begin position="673"/>
        <end position="778"/>
    </location>
</feature>
<sequence length="1141" mass="128597">MKRFYVFVLILMLGSLTCFSQLININPDPNGDPWYVGAVTPLSPEQRIDLPTLVLSEASLSTPLPFVVDNSKRKYMRSVFSQVGGCCTRASEVGYMFTYEINHLRDVSAADSMNLYPTHFTWNLQYGAIGASFPTNALNIIKEIGTPNVLTWGGMSGDPTQWMSGYDKYYAAMHNKVSKIMRIEKATTEEGLFKIKHWINDHAKGEDSGGLLCFFTNLRCYPAFNDPQEPLPFDVLPAESPDTGYGVVADLLCPSGGTLLHEMAIVGYNDSICYDVNGDGNFTTDIDLNGDGKIDLLDSEYGALKIVNSWGEGFPNSQSGGYFYLMYRTIPMKTVCTVENSIFEYSTFEHNEVYVIETEDNVPKLTAKVSMQYPCRSKIEMLLGHTDSFSNEVSPNLDYIDAFNNTLACLPMQGINNNPIELGIEYDLSHNIKDYSPKRFCYVIEEDDLAGQYDGTIHRFSLMDYRWGESFEIQSSSISVPIENNSRTYVWVDYDLMKHERPYVQDTIIRSNMVARFNPRFSNNATLELVDQSRIDMYNSTITIDAGSELRMNRGATIIAKRGDNTIKIDGKLLLGNNVTFKAERGAKLKILLTNHKENLNLNNARFINCVVETYADTTYVEHCAFESATIVKKYKGLIRVDSCNFDFSQVVCLRSMPYVENDQLVKEAGATVIIQNSQFDGKNRKAGDAITLIGCLGFSIKDNTIKGYKGCGVAAMYCIRKEANKRNFITGNTIIENINNSNTADFSAGILLYNSQACVKNNAEISRNGYGIVSLNRSVASIIGEDCFSDISLMQNIRNNRNNQLYASFESFPSPCRYNAFGSSGFLGVQTPWIFCSEPRGEGLNIMHNKWSQQFTPSQHLYPFYVYDYIPVCNDENQRGSQLIDFDLFFEEVESFLENGEEDAAKILLRGIVEQYPNSWAATSALNRLYAIACTSGFNDSNFLDYLSTNIVIQNTPQLYENARYLKALYSKDIDDVDEAQAQLEAILSTACSHTDSISAMIDLVYLGQFSASIRGEEIEELTNYDDFMEYRDEQLSNLFVDLYSIERSAEAIYDHELFQNIPNPAKELVRIDYRLDVQGTVFLKFYDHTGMLVLTCDEGFQSAGHHSVILSLDSFRAPYYIYSLIVNGKEVGSRKMLMK</sequence>
<name>A0AAE9XHP9_PORGN</name>
<dbReference type="SUPFAM" id="SSF51126">
    <property type="entry name" value="Pectin lyase-like"/>
    <property type="match status" value="1"/>
</dbReference>
<organism evidence="2 3">
    <name type="scientific">Porphyromonas gingivalis</name>
    <name type="common">Bacteroides gingivalis</name>
    <dbReference type="NCBI Taxonomy" id="837"/>
    <lineage>
        <taxon>Bacteria</taxon>
        <taxon>Pseudomonadati</taxon>
        <taxon>Bacteroidota</taxon>
        <taxon>Bacteroidia</taxon>
        <taxon>Bacteroidales</taxon>
        <taxon>Porphyromonadaceae</taxon>
        <taxon>Porphyromonas</taxon>
    </lineage>
</organism>
<dbReference type="InterPro" id="IPR038765">
    <property type="entry name" value="Papain-like_cys_pep_sf"/>
</dbReference>
<dbReference type="InterPro" id="IPR011050">
    <property type="entry name" value="Pectin_lyase_fold/virulence"/>
</dbReference>
<proteinExistence type="predicted"/>
<dbReference type="Pfam" id="PF07602">
    <property type="entry name" value="DUF1565"/>
    <property type="match status" value="1"/>
</dbReference>
<dbReference type="EMBL" id="CP116614">
    <property type="protein sequence ID" value="WCG02394.1"/>
    <property type="molecule type" value="Genomic_DNA"/>
</dbReference>
<dbReference type="InterPro" id="IPR011459">
    <property type="entry name" value="DUF1565"/>
</dbReference>
<evidence type="ECO:0000313" key="3">
    <source>
        <dbReference type="Proteomes" id="UP001179501"/>
    </source>
</evidence>
<dbReference type="Proteomes" id="UP001179501">
    <property type="component" value="Chromosome"/>
</dbReference>
<dbReference type="RefSeq" id="WP_143734968.1">
    <property type="nucleotide sequence ID" value="NZ_CP116614.1"/>
</dbReference>